<dbReference type="Proteomes" id="UP000694872">
    <property type="component" value="Unplaced"/>
</dbReference>
<evidence type="ECO:0000256" key="2">
    <source>
        <dbReference type="PROSITE-ProRule" id="PRU00266"/>
    </source>
</evidence>
<dbReference type="Gene3D" id="3.30.160.20">
    <property type="match status" value="2"/>
</dbReference>
<dbReference type="RefSeq" id="XP_013174949.1">
    <property type="nucleotide sequence ID" value="XM_013319495.1"/>
</dbReference>
<dbReference type="InterPro" id="IPR014720">
    <property type="entry name" value="dsRBD_dom"/>
</dbReference>
<protein>
    <submittedName>
        <fullName evidence="4">RISC-loading complex subunit tarbp2-like</fullName>
    </submittedName>
</protein>
<gene>
    <name evidence="4" type="primary">LOC106123260</name>
</gene>
<dbReference type="CDD" id="cd19862">
    <property type="entry name" value="DSRM_PRKRA-like_rpt1"/>
    <property type="match status" value="1"/>
</dbReference>
<dbReference type="GO" id="GO:0016442">
    <property type="term" value="C:RISC complex"/>
    <property type="evidence" value="ECO:0007669"/>
    <property type="project" value="TreeGrafter"/>
</dbReference>
<dbReference type="InterPro" id="IPR051247">
    <property type="entry name" value="RLC_Component"/>
</dbReference>
<evidence type="ECO:0000256" key="1">
    <source>
        <dbReference type="ARBA" id="ARBA00022884"/>
    </source>
</evidence>
<dbReference type="SUPFAM" id="SSF54768">
    <property type="entry name" value="dsRNA-binding domain-like"/>
    <property type="match status" value="2"/>
</dbReference>
<dbReference type="GO" id="GO:0035197">
    <property type="term" value="F:siRNA binding"/>
    <property type="evidence" value="ECO:0007669"/>
    <property type="project" value="TreeGrafter"/>
</dbReference>
<dbReference type="GeneID" id="106123260"/>
<dbReference type="GO" id="GO:0070920">
    <property type="term" value="P:regulation of regulatory ncRNA processing"/>
    <property type="evidence" value="ECO:0007669"/>
    <property type="project" value="TreeGrafter"/>
</dbReference>
<dbReference type="GO" id="GO:0030422">
    <property type="term" value="P:siRNA processing"/>
    <property type="evidence" value="ECO:0007669"/>
    <property type="project" value="TreeGrafter"/>
</dbReference>
<dbReference type="CTD" id="34066"/>
<dbReference type="GO" id="GO:0005737">
    <property type="term" value="C:cytoplasm"/>
    <property type="evidence" value="ECO:0007669"/>
    <property type="project" value="TreeGrafter"/>
</dbReference>
<feature type="domain" description="DRBM" evidence="3">
    <location>
        <begin position="3"/>
        <end position="70"/>
    </location>
</feature>
<dbReference type="PANTHER" id="PTHR46205">
    <property type="entry name" value="LOQUACIOUS, ISOFORM B"/>
    <property type="match status" value="1"/>
</dbReference>
<dbReference type="KEGG" id="pxu:106123260"/>
<evidence type="ECO:0000259" key="3">
    <source>
        <dbReference type="PROSITE" id="PS50137"/>
    </source>
</evidence>
<dbReference type="AlphaFoldDB" id="A0AAJ7EF51"/>
<name>A0AAJ7EF51_PAPXU</name>
<proteinExistence type="predicted"/>
<feature type="domain" description="DRBM" evidence="3">
    <location>
        <begin position="107"/>
        <end position="175"/>
    </location>
</feature>
<accession>A0AAJ7EF51</accession>
<sequence>MKTAVTVLQEMMIKLGLCPEYECIAQSGPQHQATFEYRCSAHGHTVTATARSKKEAKQEAARVLLLRLAEHGLSVPAPFSCGAAPPPTGMAAVGAVSEAAGGTAARSYVALLSELCEEYRLPAAQYELTADTGPPHARHFTVSARLGLHERRATSTTKKSARQLAAEQLYTYLRENLSRLTKDFVEEEALARAHERAMERYVERREELGWRPHLGQRIADYHLGLLTHVEAGKREAALAVMEASEGGEGGYERGAALREAALALGLGLELHQLPAESGQLALVSLAPTAPPLAMAGSDPEAAAAAALRFLRRALAPARP</sequence>
<dbReference type="Pfam" id="PF00035">
    <property type="entry name" value="dsrm"/>
    <property type="match status" value="2"/>
</dbReference>
<dbReference type="GO" id="GO:0070578">
    <property type="term" value="C:RISC-loading complex"/>
    <property type="evidence" value="ECO:0007669"/>
    <property type="project" value="TreeGrafter"/>
</dbReference>
<keyword evidence="1 2" id="KW-0694">RNA-binding</keyword>
<dbReference type="PANTHER" id="PTHR46205:SF3">
    <property type="entry name" value="LOQUACIOUS, ISOFORM B"/>
    <property type="match status" value="1"/>
</dbReference>
<evidence type="ECO:0000313" key="4">
    <source>
        <dbReference type="RefSeq" id="XP_013174949.1"/>
    </source>
</evidence>
<dbReference type="GO" id="GO:0005634">
    <property type="term" value="C:nucleus"/>
    <property type="evidence" value="ECO:0007669"/>
    <property type="project" value="TreeGrafter"/>
</dbReference>
<dbReference type="SMART" id="SM00358">
    <property type="entry name" value="DSRM"/>
    <property type="match status" value="2"/>
</dbReference>
<dbReference type="GO" id="GO:0003725">
    <property type="term" value="F:double-stranded RNA binding"/>
    <property type="evidence" value="ECO:0007669"/>
    <property type="project" value="TreeGrafter"/>
</dbReference>
<organism evidence="4">
    <name type="scientific">Papilio xuthus</name>
    <name type="common">Asian swallowtail butterfly</name>
    <dbReference type="NCBI Taxonomy" id="66420"/>
    <lineage>
        <taxon>Eukaryota</taxon>
        <taxon>Metazoa</taxon>
        <taxon>Ecdysozoa</taxon>
        <taxon>Arthropoda</taxon>
        <taxon>Hexapoda</taxon>
        <taxon>Insecta</taxon>
        <taxon>Pterygota</taxon>
        <taxon>Neoptera</taxon>
        <taxon>Endopterygota</taxon>
        <taxon>Lepidoptera</taxon>
        <taxon>Glossata</taxon>
        <taxon>Ditrysia</taxon>
        <taxon>Papilionoidea</taxon>
        <taxon>Papilionidae</taxon>
        <taxon>Papilioninae</taxon>
        <taxon>Papilio</taxon>
    </lineage>
</organism>
<reference evidence="4" key="1">
    <citation type="submission" date="2025-08" db="UniProtKB">
        <authorList>
            <consortium name="RefSeq"/>
        </authorList>
    </citation>
    <scope>IDENTIFICATION</scope>
</reference>
<dbReference type="PROSITE" id="PS50137">
    <property type="entry name" value="DS_RBD"/>
    <property type="match status" value="2"/>
</dbReference>
<dbReference type="CDD" id="cd10845">
    <property type="entry name" value="DSRM_RNAse_III_family"/>
    <property type="match status" value="1"/>
</dbReference>